<dbReference type="EMBL" id="MT142039">
    <property type="protein sequence ID" value="QJA73608.1"/>
    <property type="molecule type" value="Genomic_DNA"/>
</dbReference>
<dbReference type="EMBL" id="MT144958">
    <property type="protein sequence ID" value="QJI01882.1"/>
    <property type="molecule type" value="Genomic_DNA"/>
</dbReference>
<protein>
    <recommendedName>
        <fullName evidence="5">Transposase</fullName>
    </recommendedName>
</protein>
<name>A0A6H2A466_9ZZZZ</name>
<evidence type="ECO:0000313" key="1">
    <source>
        <dbReference type="EMBL" id="QJA54377.1"/>
    </source>
</evidence>
<sequence length="60" mass="6943">MKKITCPMNPKTKERLECNDCPLRDDCIQDLCDDFEEYVIKAAAKLGKKITKLLKEKRGI</sequence>
<proteinExistence type="predicted"/>
<evidence type="ECO:0000313" key="3">
    <source>
        <dbReference type="EMBL" id="QJA85665.1"/>
    </source>
</evidence>
<dbReference type="AlphaFoldDB" id="A0A6H2A466"/>
<dbReference type="EMBL" id="MT142588">
    <property type="protein sequence ID" value="QJA85665.1"/>
    <property type="molecule type" value="Genomic_DNA"/>
</dbReference>
<evidence type="ECO:0008006" key="5">
    <source>
        <dbReference type="Google" id="ProtNLM"/>
    </source>
</evidence>
<gene>
    <name evidence="2" type="ORF">MM415A02299_0009</name>
    <name evidence="3" type="ORF">MM415B02189_0009</name>
    <name evidence="1" type="ORF">TM448A04664_0008</name>
    <name evidence="4" type="ORF">TM448B02821_0007</name>
</gene>
<accession>A0A6H2A466</accession>
<evidence type="ECO:0000313" key="2">
    <source>
        <dbReference type="EMBL" id="QJA73608.1"/>
    </source>
</evidence>
<reference evidence="1" key="1">
    <citation type="submission" date="2020-03" db="EMBL/GenBank/DDBJ databases">
        <title>The deep terrestrial virosphere.</title>
        <authorList>
            <person name="Holmfeldt K."/>
            <person name="Nilsson E."/>
            <person name="Simone D."/>
            <person name="Lopez-Fernandez M."/>
            <person name="Wu X."/>
            <person name="de Brujin I."/>
            <person name="Lundin D."/>
            <person name="Andersson A."/>
            <person name="Bertilsson S."/>
            <person name="Dopson M."/>
        </authorList>
    </citation>
    <scope>NUCLEOTIDE SEQUENCE</scope>
    <source>
        <strain evidence="2">MM415A02299</strain>
        <strain evidence="3">MM415B02189</strain>
        <strain evidence="1">TM448A04664</strain>
        <strain evidence="4">TM448B02821</strain>
    </source>
</reference>
<dbReference type="EMBL" id="MT144501">
    <property type="protein sequence ID" value="QJA54377.1"/>
    <property type="molecule type" value="Genomic_DNA"/>
</dbReference>
<organism evidence="1">
    <name type="scientific">viral metagenome</name>
    <dbReference type="NCBI Taxonomy" id="1070528"/>
    <lineage>
        <taxon>unclassified sequences</taxon>
        <taxon>metagenomes</taxon>
        <taxon>organismal metagenomes</taxon>
    </lineage>
</organism>
<evidence type="ECO:0000313" key="4">
    <source>
        <dbReference type="EMBL" id="QJI01882.1"/>
    </source>
</evidence>